<dbReference type="PANTHER" id="PTHR22951">
    <property type="entry name" value="CLATHRIN ASSEMBLY PROTEIN"/>
    <property type="match status" value="1"/>
</dbReference>
<dbReference type="OrthoDB" id="44015at2759"/>
<gene>
    <name evidence="5" type="ORF">FN846DRAFT_1002222</name>
</gene>
<dbReference type="FunFam" id="1.20.58.150:FF:000004">
    <property type="entry name" value="ENTH domain protein"/>
    <property type="match status" value="1"/>
</dbReference>
<feature type="region of interest" description="Disordered" evidence="3">
    <location>
        <begin position="286"/>
        <end position="326"/>
    </location>
</feature>
<dbReference type="Pfam" id="PF07651">
    <property type="entry name" value="ANTH"/>
    <property type="match status" value="1"/>
</dbReference>
<dbReference type="GO" id="GO:0030136">
    <property type="term" value="C:clathrin-coated vesicle"/>
    <property type="evidence" value="ECO:0007669"/>
    <property type="project" value="InterPro"/>
</dbReference>
<feature type="compositionally biased region" description="Polar residues" evidence="3">
    <location>
        <begin position="483"/>
        <end position="511"/>
    </location>
</feature>
<evidence type="ECO:0000256" key="2">
    <source>
        <dbReference type="ARBA" id="ARBA00022490"/>
    </source>
</evidence>
<proteinExistence type="predicted"/>
<dbReference type="InterPro" id="IPR011417">
    <property type="entry name" value="ANTH_dom"/>
</dbReference>
<dbReference type="InterPro" id="IPR045192">
    <property type="entry name" value="AP180-like"/>
</dbReference>
<dbReference type="AlphaFoldDB" id="A0A5J5EF80"/>
<evidence type="ECO:0000256" key="1">
    <source>
        <dbReference type="ARBA" id="ARBA00004496"/>
    </source>
</evidence>
<feature type="compositionally biased region" description="Polar residues" evidence="3">
    <location>
        <begin position="629"/>
        <end position="644"/>
    </location>
</feature>
<comment type="caution">
    <text evidence="5">The sequence shown here is derived from an EMBL/GenBank/DDBJ whole genome shotgun (WGS) entry which is preliminary data.</text>
</comment>
<organism evidence="5 6">
    <name type="scientific">Sphaerosporella brunnea</name>
    <dbReference type="NCBI Taxonomy" id="1250544"/>
    <lineage>
        <taxon>Eukaryota</taxon>
        <taxon>Fungi</taxon>
        <taxon>Dikarya</taxon>
        <taxon>Ascomycota</taxon>
        <taxon>Pezizomycotina</taxon>
        <taxon>Pezizomycetes</taxon>
        <taxon>Pezizales</taxon>
        <taxon>Pyronemataceae</taxon>
        <taxon>Sphaerosporella</taxon>
    </lineage>
</organism>
<protein>
    <submittedName>
        <fullName evidence="5">ANTH domain-containing protein</fullName>
    </submittedName>
</protein>
<feature type="compositionally biased region" description="Pro residues" evidence="3">
    <location>
        <begin position="462"/>
        <end position="474"/>
    </location>
</feature>
<feature type="compositionally biased region" description="Polar residues" evidence="3">
    <location>
        <begin position="520"/>
        <end position="576"/>
    </location>
</feature>
<dbReference type="FunCoup" id="A0A5J5EF80">
    <property type="interactions" value="449"/>
</dbReference>
<dbReference type="EMBL" id="VXIS01000378">
    <property type="protein sequence ID" value="KAA8894004.1"/>
    <property type="molecule type" value="Genomic_DNA"/>
</dbReference>
<dbReference type="PANTHER" id="PTHR22951:SF5">
    <property type="entry name" value="PHOSPHATIDYLINOSITOL-BINDING CLATHRIN ASSEMBLY PROTEIN LAP"/>
    <property type="match status" value="1"/>
</dbReference>
<evidence type="ECO:0000256" key="3">
    <source>
        <dbReference type="SAM" id="MobiDB-lite"/>
    </source>
</evidence>
<keyword evidence="6" id="KW-1185">Reference proteome</keyword>
<dbReference type="GO" id="GO:0005545">
    <property type="term" value="F:1-phosphatidylinositol binding"/>
    <property type="evidence" value="ECO:0007669"/>
    <property type="project" value="InterPro"/>
</dbReference>
<feature type="region of interest" description="Disordered" evidence="3">
    <location>
        <begin position="454"/>
        <end position="585"/>
    </location>
</feature>
<dbReference type="Gene3D" id="1.20.58.150">
    <property type="entry name" value="ANTH domain"/>
    <property type="match status" value="1"/>
</dbReference>
<dbReference type="GO" id="GO:0000149">
    <property type="term" value="F:SNARE binding"/>
    <property type="evidence" value="ECO:0007669"/>
    <property type="project" value="TreeGrafter"/>
</dbReference>
<dbReference type="InterPro" id="IPR013809">
    <property type="entry name" value="ENTH"/>
</dbReference>
<feature type="domain" description="ENTH" evidence="4">
    <location>
        <begin position="6"/>
        <end position="134"/>
    </location>
</feature>
<dbReference type="GO" id="GO:0005905">
    <property type="term" value="C:clathrin-coated pit"/>
    <property type="evidence" value="ECO:0007669"/>
    <property type="project" value="TreeGrafter"/>
</dbReference>
<keyword evidence="2" id="KW-0963">Cytoplasm</keyword>
<feature type="region of interest" description="Disordered" evidence="3">
    <location>
        <begin position="621"/>
        <end position="644"/>
    </location>
</feature>
<evidence type="ECO:0000313" key="6">
    <source>
        <dbReference type="Proteomes" id="UP000326924"/>
    </source>
</evidence>
<dbReference type="Gene3D" id="1.25.40.90">
    <property type="match status" value="1"/>
</dbReference>
<comment type="subcellular location">
    <subcellularLocation>
        <location evidence="1">Cytoplasm</location>
    </subcellularLocation>
</comment>
<accession>A0A5J5EF80</accession>
<feature type="compositionally biased region" description="Low complexity" evidence="3">
    <location>
        <begin position="292"/>
        <end position="309"/>
    </location>
</feature>
<dbReference type="GO" id="GO:0048268">
    <property type="term" value="P:clathrin coat assembly"/>
    <property type="evidence" value="ECO:0007669"/>
    <property type="project" value="InterPro"/>
</dbReference>
<dbReference type="Proteomes" id="UP000326924">
    <property type="component" value="Unassembled WGS sequence"/>
</dbReference>
<evidence type="ECO:0000313" key="5">
    <source>
        <dbReference type="EMBL" id="KAA8894004.1"/>
    </source>
</evidence>
<dbReference type="InterPro" id="IPR008942">
    <property type="entry name" value="ENTH_VHS"/>
</dbReference>
<sequence length="644" mass="70932">MASSFEKSVKVSCRKTNFTSGATKHKLAAPKAKYVEHILIATHAGEAGIAEVFRAINNRLRDNSWTTVFKALIVVHYMMREGERDVTLRYLRRNPRLITLSHYSDAQIQGRNIRNYSNYLTERARTYGDVRTDFVRDGQGRLRKLSVEKGLLREVECVQLQIKALLKCNFLDDEADNEITLLAFRLLVSDLLELFHVVNEGVINVLEHYFEMSRYDAERALRIYKVFTEQTADVVDFLQAARRVETSTRLQIPNIKHAPTSLTSSLEEYLNDPDFDVNRRQYLAQKEAKDNGGAAKPPQPGGAKTAPAQMGPTPTASAAPKEPPKIAPDLIDFFESIETEQTPMFANQPVQQQQMASQMTGIAPPQMMANPYGQQMYGVPPQQQMMSQHQLLPNQTGGFPMGYQQNNNPFPQQPVSELPAQPVQSHFTGTGFGGYTPQDQQHIIPELPAIPQQFVQQQHQQQPPPPPPPPPPPAVAAGLQVPSQTGHNPFRQSMLMANSTGGFGTSTPSLPQQQQQQQQSKSTNPFARTTQTPPTILTAASPTQNNMVGRSATTAGSGTNPFARSSGISPQPTGGSALSVPGGTNPFRASMMLQQQQAQMQAQMQGNFSGQTGTMGGLETLETVPVFPRSNTTTETPPTNGAWQ</sequence>
<dbReference type="GO" id="GO:0072583">
    <property type="term" value="P:clathrin-dependent endocytosis"/>
    <property type="evidence" value="ECO:0007669"/>
    <property type="project" value="InterPro"/>
</dbReference>
<dbReference type="GO" id="GO:0005546">
    <property type="term" value="F:phosphatidylinositol-4,5-bisphosphate binding"/>
    <property type="evidence" value="ECO:0007669"/>
    <property type="project" value="TreeGrafter"/>
</dbReference>
<name>A0A5J5EF80_9PEZI</name>
<dbReference type="InParanoid" id="A0A5J5EF80"/>
<dbReference type="CDD" id="cd16988">
    <property type="entry name" value="ANTH_N_YAP180"/>
    <property type="match status" value="1"/>
</dbReference>
<dbReference type="SUPFAM" id="SSF89009">
    <property type="entry name" value="GAT-like domain"/>
    <property type="match status" value="1"/>
</dbReference>
<dbReference type="SUPFAM" id="SSF48464">
    <property type="entry name" value="ENTH/VHS domain"/>
    <property type="match status" value="1"/>
</dbReference>
<dbReference type="SMART" id="SM00273">
    <property type="entry name" value="ENTH"/>
    <property type="match status" value="1"/>
</dbReference>
<dbReference type="PROSITE" id="PS50942">
    <property type="entry name" value="ENTH"/>
    <property type="match status" value="1"/>
</dbReference>
<dbReference type="InterPro" id="IPR014712">
    <property type="entry name" value="ANTH_dom_sf"/>
</dbReference>
<reference evidence="5 6" key="1">
    <citation type="submission" date="2019-09" db="EMBL/GenBank/DDBJ databases">
        <title>Draft genome of the ectomycorrhizal ascomycete Sphaerosporella brunnea.</title>
        <authorList>
            <consortium name="DOE Joint Genome Institute"/>
            <person name="Benucci G.M."/>
            <person name="Marozzi G."/>
            <person name="Antonielli L."/>
            <person name="Sanchez S."/>
            <person name="Marco P."/>
            <person name="Wang X."/>
            <person name="Falini L.B."/>
            <person name="Barry K."/>
            <person name="Haridas S."/>
            <person name="Lipzen A."/>
            <person name="Labutti K."/>
            <person name="Grigoriev I.V."/>
            <person name="Murat C."/>
            <person name="Martin F."/>
            <person name="Albertini E."/>
            <person name="Donnini D."/>
            <person name="Bonito G."/>
        </authorList>
    </citation>
    <scope>NUCLEOTIDE SEQUENCE [LARGE SCALE GENOMIC DNA]</scope>
    <source>
        <strain evidence="5 6">Sb_GMNB300</strain>
    </source>
</reference>
<evidence type="ECO:0000259" key="4">
    <source>
        <dbReference type="PROSITE" id="PS50942"/>
    </source>
</evidence>
<dbReference type="GO" id="GO:0032050">
    <property type="term" value="F:clathrin heavy chain binding"/>
    <property type="evidence" value="ECO:0007669"/>
    <property type="project" value="TreeGrafter"/>
</dbReference>
<dbReference type="GO" id="GO:0006900">
    <property type="term" value="P:vesicle budding from membrane"/>
    <property type="evidence" value="ECO:0007669"/>
    <property type="project" value="TreeGrafter"/>
</dbReference>